<dbReference type="EMBL" id="JYDR01000138">
    <property type="protein sequence ID" value="KRY67405.1"/>
    <property type="molecule type" value="Genomic_DNA"/>
</dbReference>
<evidence type="ECO:0000313" key="1">
    <source>
        <dbReference type="EMBL" id="KRY67405.1"/>
    </source>
</evidence>
<sequence length="75" mass="9029">MNLSFKGNIRRGLYCYQQFEIRVEKFEKYFALFELNVIKCVWKDICSLDRWSSKAMVVVGKEARPTKIRQCQFHC</sequence>
<protein>
    <submittedName>
        <fullName evidence="1">Uncharacterized protein</fullName>
    </submittedName>
</protein>
<comment type="caution">
    <text evidence="1">The sequence shown here is derived from an EMBL/GenBank/DDBJ whole genome shotgun (WGS) entry which is preliminary data.</text>
</comment>
<organism evidence="1 2">
    <name type="scientific">Trichinella pseudospiralis</name>
    <name type="common">Parasitic roundworm</name>
    <dbReference type="NCBI Taxonomy" id="6337"/>
    <lineage>
        <taxon>Eukaryota</taxon>
        <taxon>Metazoa</taxon>
        <taxon>Ecdysozoa</taxon>
        <taxon>Nematoda</taxon>
        <taxon>Enoplea</taxon>
        <taxon>Dorylaimia</taxon>
        <taxon>Trichinellida</taxon>
        <taxon>Trichinellidae</taxon>
        <taxon>Trichinella</taxon>
    </lineage>
</organism>
<gene>
    <name evidence="1" type="ORF">T4A_2980</name>
</gene>
<dbReference type="Proteomes" id="UP000054632">
    <property type="component" value="Unassembled WGS sequence"/>
</dbReference>
<accession>A0A0V1E0R0</accession>
<dbReference type="AlphaFoldDB" id="A0A0V1E0R0"/>
<proteinExistence type="predicted"/>
<evidence type="ECO:0000313" key="2">
    <source>
        <dbReference type="Proteomes" id="UP000054632"/>
    </source>
</evidence>
<reference evidence="1 2" key="1">
    <citation type="submission" date="2015-01" db="EMBL/GenBank/DDBJ databases">
        <title>Evolution of Trichinella species and genotypes.</title>
        <authorList>
            <person name="Korhonen P.K."/>
            <person name="Edoardo P."/>
            <person name="Giuseppe L.R."/>
            <person name="Gasser R.B."/>
        </authorList>
    </citation>
    <scope>NUCLEOTIDE SEQUENCE [LARGE SCALE GENOMIC DNA]</scope>
    <source>
        <strain evidence="1">ISS13</strain>
    </source>
</reference>
<name>A0A0V1E0R0_TRIPS</name>